<feature type="signal peptide" evidence="4">
    <location>
        <begin position="1"/>
        <end position="25"/>
    </location>
</feature>
<dbReference type="Gene3D" id="3.40.190.170">
    <property type="entry name" value="Bacterial extracellular solute-binding protein, family 7"/>
    <property type="match status" value="1"/>
</dbReference>
<dbReference type="Pfam" id="PF03480">
    <property type="entry name" value="DctP"/>
    <property type="match status" value="2"/>
</dbReference>
<dbReference type="RefSeq" id="WP_092835556.1">
    <property type="nucleotide sequence ID" value="NZ_FOVP01000005.1"/>
</dbReference>
<keyword evidence="3" id="KW-0574">Periplasm</keyword>
<keyword evidence="6" id="KW-1185">Reference proteome</keyword>
<reference evidence="6" key="1">
    <citation type="submission" date="2016-10" db="EMBL/GenBank/DDBJ databases">
        <authorList>
            <person name="Varghese N."/>
            <person name="Submissions S."/>
        </authorList>
    </citation>
    <scope>NUCLEOTIDE SEQUENCE [LARGE SCALE GENOMIC DNA]</scope>
    <source>
        <strain evidence="6">DSM 28463</strain>
    </source>
</reference>
<organism evidence="5 6">
    <name type="scientific">Roseovarius lutimaris</name>
    <dbReference type="NCBI Taxonomy" id="1005928"/>
    <lineage>
        <taxon>Bacteria</taxon>
        <taxon>Pseudomonadati</taxon>
        <taxon>Pseudomonadota</taxon>
        <taxon>Alphaproteobacteria</taxon>
        <taxon>Rhodobacterales</taxon>
        <taxon>Roseobacteraceae</taxon>
        <taxon>Roseovarius</taxon>
    </lineage>
</organism>
<evidence type="ECO:0000313" key="5">
    <source>
        <dbReference type="EMBL" id="SFN56686.1"/>
    </source>
</evidence>
<dbReference type="Proteomes" id="UP000198599">
    <property type="component" value="Unassembled WGS sequence"/>
</dbReference>
<proteinExistence type="predicted"/>
<dbReference type="PANTHER" id="PTHR33376:SF5">
    <property type="entry name" value="EXTRACYTOPLASMIC SOLUTE RECEPTOR PROTEIN"/>
    <property type="match status" value="1"/>
</dbReference>
<accession>A0A1I5A2R8</accession>
<keyword evidence="2 4" id="KW-0732">Signal</keyword>
<feature type="chain" id="PRO_5011453489" evidence="4">
    <location>
        <begin position="26"/>
        <end position="330"/>
    </location>
</feature>
<evidence type="ECO:0000313" key="6">
    <source>
        <dbReference type="Proteomes" id="UP000198599"/>
    </source>
</evidence>
<sequence length="330" mass="35934">MTLQSKALAPMIAAALATTAMPATAETVIRLSTYVNEADIRYDGFVHFADLVSEKTGGSVKVEIFPSATLHGWSEGVDAVQGGVSDMSWIPADERLPCYRVTSLYPAAIDLENQVELDAGYAALVKDEAAKVNLVPVFNSNYSYDQEWWFEDGIDDLGKLDGKLVRSIGPLVSLMIETWGGQPVFVAPKEVFQSAERGVVDGINMGVATYSSWKLWDVMPYMVNANLFYGNIQYMMNLDKFNSMSADEQAAVMAAASETETWLKPRYEDWVDQRVGNAVMKGGGAAVSIPQEQRMALIDSVQGTWDKEVDTACGGDLAGDIRALFAAHAP</sequence>
<dbReference type="PANTHER" id="PTHR33376">
    <property type="match status" value="1"/>
</dbReference>
<dbReference type="InterPro" id="IPR018389">
    <property type="entry name" value="DctP_fam"/>
</dbReference>
<comment type="subcellular location">
    <subcellularLocation>
        <location evidence="1">Periplasm</location>
    </subcellularLocation>
</comment>
<evidence type="ECO:0000256" key="4">
    <source>
        <dbReference type="SAM" id="SignalP"/>
    </source>
</evidence>
<dbReference type="InterPro" id="IPR038404">
    <property type="entry name" value="TRAP_DctP_sf"/>
</dbReference>
<evidence type="ECO:0000256" key="2">
    <source>
        <dbReference type="ARBA" id="ARBA00022729"/>
    </source>
</evidence>
<dbReference type="OrthoDB" id="7822595at2"/>
<dbReference type="STRING" id="1005928.SAMN04487859_1058"/>
<dbReference type="GO" id="GO:0055085">
    <property type="term" value="P:transmembrane transport"/>
    <property type="evidence" value="ECO:0007669"/>
    <property type="project" value="InterPro"/>
</dbReference>
<evidence type="ECO:0000256" key="1">
    <source>
        <dbReference type="ARBA" id="ARBA00004418"/>
    </source>
</evidence>
<dbReference type="GO" id="GO:0042597">
    <property type="term" value="C:periplasmic space"/>
    <property type="evidence" value="ECO:0007669"/>
    <property type="project" value="UniProtKB-SubCell"/>
</dbReference>
<dbReference type="EMBL" id="FOVP01000005">
    <property type="protein sequence ID" value="SFN56686.1"/>
    <property type="molecule type" value="Genomic_DNA"/>
</dbReference>
<dbReference type="AlphaFoldDB" id="A0A1I5A2R8"/>
<protein>
    <submittedName>
        <fullName evidence="5">TRAP-type C4-dicarboxylate transport system, substrate-binding protein</fullName>
    </submittedName>
</protein>
<name>A0A1I5A2R8_9RHOB</name>
<gene>
    <name evidence="5" type="ORF">SAMN04487859_1058</name>
</gene>
<evidence type="ECO:0000256" key="3">
    <source>
        <dbReference type="ARBA" id="ARBA00022764"/>
    </source>
</evidence>